<gene>
    <name evidence="3" type="ORF">QR98_0017530</name>
</gene>
<dbReference type="EMBL" id="JXLN01004618">
    <property type="protein sequence ID" value="KPM03322.1"/>
    <property type="molecule type" value="Genomic_DNA"/>
</dbReference>
<dbReference type="Proteomes" id="UP000616769">
    <property type="component" value="Unassembled WGS sequence"/>
</dbReference>
<proteinExistence type="predicted"/>
<keyword evidence="2" id="KW-0732">Signal</keyword>
<name>A0A131ZWU9_SARSC</name>
<feature type="region of interest" description="Disordered" evidence="1">
    <location>
        <begin position="156"/>
        <end position="187"/>
    </location>
</feature>
<feature type="compositionally biased region" description="Polar residues" evidence="1">
    <location>
        <begin position="232"/>
        <end position="250"/>
    </location>
</feature>
<feature type="chain" id="PRO_5007287285" evidence="2">
    <location>
        <begin position="20"/>
        <end position="259"/>
    </location>
</feature>
<protein>
    <submittedName>
        <fullName evidence="3">Uncharacterized protein</fullName>
    </submittedName>
</protein>
<dbReference type="AlphaFoldDB" id="A0A131ZWU9"/>
<reference evidence="3 4" key="1">
    <citation type="journal article" date="2015" name="Parasit. Vectors">
        <title>Draft genome of the scabies mite.</title>
        <authorList>
            <person name="Rider S.D.Jr."/>
            <person name="Morgan M.S."/>
            <person name="Arlian L.G."/>
        </authorList>
    </citation>
    <scope>NUCLEOTIDE SEQUENCE [LARGE SCALE GENOMIC DNA]</scope>
    <source>
        <strain evidence="3">Arlian Lab</strain>
    </source>
</reference>
<feature type="compositionally biased region" description="Polar residues" evidence="1">
    <location>
        <begin position="208"/>
        <end position="223"/>
    </location>
</feature>
<evidence type="ECO:0000256" key="1">
    <source>
        <dbReference type="SAM" id="MobiDB-lite"/>
    </source>
</evidence>
<evidence type="ECO:0000313" key="3">
    <source>
        <dbReference type="EMBL" id="KPM03322.1"/>
    </source>
</evidence>
<feature type="signal peptide" evidence="2">
    <location>
        <begin position="1"/>
        <end position="19"/>
    </location>
</feature>
<accession>A0A131ZWU9</accession>
<organism evidence="3 4">
    <name type="scientific">Sarcoptes scabiei</name>
    <name type="common">Itch mite</name>
    <name type="synonym">Acarus scabiei</name>
    <dbReference type="NCBI Taxonomy" id="52283"/>
    <lineage>
        <taxon>Eukaryota</taxon>
        <taxon>Metazoa</taxon>
        <taxon>Ecdysozoa</taxon>
        <taxon>Arthropoda</taxon>
        <taxon>Chelicerata</taxon>
        <taxon>Arachnida</taxon>
        <taxon>Acari</taxon>
        <taxon>Acariformes</taxon>
        <taxon>Sarcoptiformes</taxon>
        <taxon>Astigmata</taxon>
        <taxon>Psoroptidia</taxon>
        <taxon>Sarcoptoidea</taxon>
        <taxon>Sarcoptidae</taxon>
        <taxon>Sarcoptinae</taxon>
        <taxon>Sarcoptes</taxon>
    </lineage>
</organism>
<sequence>MRVFLNPFLFGIFITCISGQKGAKRFGTSTLYVPHDALAWPRPDIWNRPYTWNRFPMFIRNHYHPVYPQRNPGSNHFHRKIQDSSWISRPSSFPRKPTIHIKQHNHNDHWPDKNFPIEMNIKILNNSYPEWNIPPKIHIRGQNKINTPYPSHELRPTVITGPPEHSLPTPPSTLPTSSSSPAIENPTAPSAIETFTTSSVTEKIDPNVVNSVSPEIDTSQKRTSAIPVPPSTEAQQINNNQPMDDTTTPVYLSKNAKKE</sequence>
<evidence type="ECO:0000256" key="2">
    <source>
        <dbReference type="SAM" id="SignalP"/>
    </source>
</evidence>
<comment type="caution">
    <text evidence="3">The sequence shown here is derived from an EMBL/GenBank/DDBJ whole genome shotgun (WGS) entry which is preliminary data.</text>
</comment>
<evidence type="ECO:0000313" key="4">
    <source>
        <dbReference type="Proteomes" id="UP000616769"/>
    </source>
</evidence>
<feature type="region of interest" description="Disordered" evidence="1">
    <location>
        <begin position="205"/>
        <end position="259"/>
    </location>
</feature>
<dbReference type="VEuPathDB" id="VectorBase:SSCA000773"/>